<gene>
    <name evidence="1" type="ORF">K3G42_030489</name>
</gene>
<dbReference type="Proteomes" id="UP000827872">
    <property type="component" value="Linkage Group LG05"/>
</dbReference>
<name>A0ACB8F7E7_9SAUR</name>
<sequence length="234" mass="24822">MPPNQLSISPTPYKASLPPSTGHLCSMATGPPWRLPTGPEDWEDLWRALGNPFPPLPHFPCAYPALQSYGLLPAAPFGLLAQPVLPPCELPGPALQWPCWGGVVEEGPRAKVAASAASSRESTAALKAWLGRHRRNPYPSKGEKVLLALASRMSLTQVSTWFANARRRLKKGPRCSPAAPAQPHDGDDGDEPGTPPAPQQPPSSLGQEPPPGPAKAKIWCLAQLATGDPQPCAD</sequence>
<organism evidence="1 2">
    <name type="scientific">Sphaerodactylus townsendi</name>
    <dbReference type="NCBI Taxonomy" id="933632"/>
    <lineage>
        <taxon>Eukaryota</taxon>
        <taxon>Metazoa</taxon>
        <taxon>Chordata</taxon>
        <taxon>Craniata</taxon>
        <taxon>Vertebrata</taxon>
        <taxon>Euteleostomi</taxon>
        <taxon>Lepidosauria</taxon>
        <taxon>Squamata</taxon>
        <taxon>Bifurcata</taxon>
        <taxon>Gekkota</taxon>
        <taxon>Sphaerodactylidae</taxon>
        <taxon>Sphaerodactylus</taxon>
    </lineage>
</organism>
<keyword evidence="2" id="KW-1185">Reference proteome</keyword>
<accession>A0ACB8F7E7</accession>
<reference evidence="1" key="1">
    <citation type="submission" date="2021-08" db="EMBL/GenBank/DDBJ databases">
        <title>The first chromosome-level gecko genome reveals the dynamic sex chromosomes of Neotropical dwarf geckos (Sphaerodactylidae: Sphaerodactylus).</title>
        <authorList>
            <person name="Pinto B.J."/>
            <person name="Keating S.E."/>
            <person name="Gamble T."/>
        </authorList>
    </citation>
    <scope>NUCLEOTIDE SEQUENCE</scope>
    <source>
        <strain evidence="1">TG3544</strain>
    </source>
</reference>
<comment type="caution">
    <text evidence="1">The sequence shown here is derived from an EMBL/GenBank/DDBJ whole genome shotgun (WGS) entry which is preliminary data.</text>
</comment>
<proteinExistence type="predicted"/>
<evidence type="ECO:0000313" key="2">
    <source>
        <dbReference type="Proteomes" id="UP000827872"/>
    </source>
</evidence>
<dbReference type="EMBL" id="CM037618">
    <property type="protein sequence ID" value="KAH8001062.1"/>
    <property type="molecule type" value="Genomic_DNA"/>
</dbReference>
<evidence type="ECO:0000313" key="1">
    <source>
        <dbReference type="EMBL" id="KAH8001062.1"/>
    </source>
</evidence>
<protein>
    <submittedName>
        <fullName evidence="1">Uncharacterized protein</fullName>
    </submittedName>
</protein>